<organism evidence="2 3">
    <name type="scientific">Streptomyces mordarskii</name>
    <dbReference type="NCBI Taxonomy" id="1226758"/>
    <lineage>
        <taxon>Bacteria</taxon>
        <taxon>Bacillati</taxon>
        <taxon>Actinomycetota</taxon>
        <taxon>Actinomycetes</taxon>
        <taxon>Kitasatosporales</taxon>
        <taxon>Streptomycetaceae</taxon>
        <taxon>Streptomyces</taxon>
    </lineage>
</organism>
<sequence>MRDARYRPVPYAVHRPPAPPEDRMSSQPDHPHDPLVPQPASTPEALRAAVAQVASGSLAAFDAERAEAVQQARAEVSAAPLRRFTRQWAVNVAIARHPARAARLRELEALIAETDDLVQAREAATEIGRILDSAFAEAGLKRGDA</sequence>
<accession>A0ABP3MVZ5</accession>
<keyword evidence="3" id="KW-1185">Reference proteome</keyword>
<protein>
    <submittedName>
        <fullName evidence="2">Uncharacterized protein</fullName>
    </submittedName>
</protein>
<name>A0ABP3MVZ5_9ACTN</name>
<reference evidence="3" key="1">
    <citation type="journal article" date="2019" name="Int. J. Syst. Evol. Microbiol.">
        <title>The Global Catalogue of Microorganisms (GCM) 10K type strain sequencing project: providing services to taxonomists for standard genome sequencing and annotation.</title>
        <authorList>
            <consortium name="The Broad Institute Genomics Platform"/>
            <consortium name="The Broad Institute Genome Sequencing Center for Infectious Disease"/>
            <person name="Wu L."/>
            <person name="Ma J."/>
        </authorList>
    </citation>
    <scope>NUCLEOTIDE SEQUENCE [LARGE SCALE GENOMIC DNA]</scope>
    <source>
        <strain evidence="3">JCM 5052</strain>
    </source>
</reference>
<evidence type="ECO:0000313" key="2">
    <source>
        <dbReference type="EMBL" id="GAA0529213.1"/>
    </source>
</evidence>
<feature type="region of interest" description="Disordered" evidence="1">
    <location>
        <begin position="1"/>
        <end position="42"/>
    </location>
</feature>
<dbReference type="Proteomes" id="UP001501576">
    <property type="component" value="Unassembled WGS sequence"/>
</dbReference>
<feature type="compositionally biased region" description="Basic and acidic residues" evidence="1">
    <location>
        <begin position="20"/>
        <end position="33"/>
    </location>
</feature>
<evidence type="ECO:0000313" key="3">
    <source>
        <dbReference type="Proteomes" id="UP001501576"/>
    </source>
</evidence>
<gene>
    <name evidence="2" type="ORF">GCM10010390_34330</name>
</gene>
<comment type="caution">
    <text evidence="2">The sequence shown here is derived from an EMBL/GenBank/DDBJ whole genome shotgun (WGS) entry which is preliminary data.</text>
</comment>
<dbReference type="EMBL" id="BAAABZ010000022">
    <property type="protein sequence ID" value="GAA0529213.1"/>
    <property type="molecule type" value="Genomic_DNA"/>
</dbReference>
<evidence type="ECO:0000256" key="1">
    <source>
        <dbReference type="SAM" id="MobiDB-lite"/>
    </source>
</evidence>
<proteinExistence type="predicted"/>